<evidence type="ECO:0000313" key="1">
    <source>
        <dbReference type="EMBL" id="WOX56770.1"/>
    </source>
</evidence>
<dbReference type="Proteomes" id="UP001305652">
    <property type="component" value="Chromosome"/>
</dbReference>
<evidence type="ECO:0000313" key="2">
    <source>
        <dbReference type="Proteomes" id="UP001305652"/>
    </source>
</evidence>
<protein>
    <submittedName>
        <fullName evidence="1">Uncharacterized protein</fullName>
    </submittedName>
</protein>
<name>A0AAX4FSK3_9EURY</name>
<reference evidence="1 2" key="1">
    <citation type="submission" date="2023-10" db="EMBL/GenBank/DDBJ databases">
        <title>The complete genome sequence of Methanoculleus receptaculi DSM 18860.</title>
        <authorList>
            <person name="Lai S.-J."/>
            <person name="You Y.-T."/>
            <person name="Chen S.-C."/>
        </authorList>
    </citation>
    <scope>NUCLEOTIDE SEQUENCE [LARGE SCALE GENOMIC DNA]</scope>
    <source>
        <strain evidence="1 2">DSM 18860</strain>
    </source>
</reference>
<dbReference type="EMBL" id="CP137642">
    <property type="protein sequence ID" value="WOX56770.1"/>
    <property type="molecule type" value="Genomic_DNA"/>
</dbReference>
<proteinExistence type="predicted"/>
<dbReference type="GeneID" id="85732579"/>
<gene>
    <name evidence="1" type="ORF">R6Y96_05440</name>
</gene>
<dbReference type="AlphaFoldDB" id="A0AAX4FSK3"/>
<dbReference type="KEGG" id="mrc:R6Y96_05440"/>
<sequence length="44" mass="4870">MEENVKAKAEELSWDSVAKKTMEVYREASRKSTANPTSGNPGEI</sequence>
<organism evidence="1 2">
    <name type="scientific">Methanoculleus receptaculi</name>
    <dbReference type="NCBI Taxonomy" id="394967"/>
    <lineage>
        <taxon>Archaea</taxon>
        <taxon>Methanobacteriati</taxon>
        <taxon>Methanobacteriota</taxon>
        <taxon>Stenosarchaea group</taxon>
        <taxon>Methanomicrobia</taxon>
        <taxon>Methanomicrobiales</taxon>
        <taxon>Methanomicrobiaceae</taxon>
        <taxon>Methanoculleus</taxon>
    </lineage>
</organism>
<keyword evidence="2" id="KW-1185">Reference proteome</keyword>
<dbReference type="RefSeq" id="WP_318620177.1">
    <property type="nucleotide sequence ID" value="NZ_CP137642.1"/>
</dbReference>
<accession>A0AAX4FSK3</accession>